<comment type="similarity">
    <text evidence="3 8">Belongs to the CTL (choline transporter-like) family.</text>
</comment>
<keyword evidence="6 8" id="KW-1133">Transmembrane helix</keyword>
<evidence type="ECO:0000256" key="5">
    <source>
        <dbReference type="ARBA" id="ARBA00022692"/>
    </source>
</evidence>
<evidence type="ECO:0000256" key="8">
    <source>
        <dbReference type="RuleBase" id="RU368066"/>
    </source>
</evidence>
<feature type="transmembrane region" description="Helical" evidence="8">
    <location>
        <begin position="126"/>
        <end position="154"/>
    </location>
</feature>
<reference evidence="9 10" key="1">
    <citation type="journal article" date="2016" name="Proc. Natl. Acad. Sci. U.S.A.">
        <title>Comparative genomics of biotechnologically important yeasts.</title>
        <authorList>
            <person name="Riley R."/>
            <person name="Haridas S."/>
            <person name="Wolfe K.H."/>
            <person name="Lopes M.R."/>
            <person name="Hittinger C.T."/>
            <person name="Goeker M."/>
            <person name="Salamov A.A."/>
            <person name="Wisecaver J.H."/>
            <person name="Long T.M."/>
            <person name="Calvey C.H."/>
            <person name="Aerts A.L."/>
            <person name="Barry K.W."/>
            <person name="Choi C."/>
            <person name="Clum A."/>
            <person name="Coughlan A.Y."/>
            <person name="Deshpande S."/>
            <person name="Douglass A.P."/>
            <person name="Hanson S.J."/>
            <person name="Klenk H.-P."/>
            <person name="LaButti K.M."/>
            <person name="Lapidus A."/>
            <person name="Lindquist E.A."/>
            <person name="Lipzen A.M."/>
            <person name="Meier-Kolthoff J.P."/>
            <person name="Ohm R.A."/>
            <person name="Otillar R.P."/>
            <person name="Pangilinan J.L."/>
            <person name="Peng Y."/>
            <person name="Rokas A."/>
            <person name="Rosa C.A."/>
            <person name="Scheuner C."/>
            <person name="Sibirny A.A."/>
            <person name="Slot J.C."/>
            <person name="Stielow J.B."/>
            <person name="Sun H."/>
            <person name="Kurtzman C.P."/>
            <person name="Blackwell M."/>
            <person name="Grigoriev I.V."/>
            <person name="Jeffries T.W."/>
        </authorList>
    </citation>
    <scope>NUCLEOTIDE SEQUENCE [LARGE SCALE GENOMIC DNA]</scope>
    <source>
        <strain evidence="9 10">NRRL Y-2026</strain>
    </source>
</reference>
<dbReference type="Pfam" id="PF04515">
    <property type="entry name" value="Choline_transpo"/>
    <property type="match status" value="1"/>
</dbReference>
<feature type="transmembrane region" description="Helical" evidence="8">
    <location>
        <begin position="350"/>
        <end position="369"/>
    </location>
</feature>
<feature type="transmembrane region" description="Helical" evidence="8">
    <location>
        <begin position="27"/>
        <end position="48"/>
    </location>
</feature>
<gene>
    <name evidence="9" type="ORF">PICMEDRAFT_59093</name>
</gene>
<evidence type="ECO:0000256" key="6">
    <source>
        <dbReference type="ARBA" id="ARBA00022989"/>
    </source>
</evidence>
<comment type="subcellular location">
    <subcellularLocation>
        <location evidence="2 8">Cell membrane</location>
        <topology evidence="2 8">Multi-pass membrane protein</topology>
    </subcellularLocation>
</comment>
<dbReference type="InterPro" id="IPR007603">
    <property type="entry name" value="Choline_transptr-like"/>
</dbReference>
<dbReference type="GO" id="GO:0022857">
    <property type="term" value="F:transmembrane transporter activity"/>
    <property type="evidence" value="ECO:0007669"/>
    <property type="project" value="UniProtKB-UniRule"/>
</dbReference>
<evidence type="ECO:0000313" key="9">
    <source>
        <dbReference type="EMBL" id="ODQ46889.1"/>
    </source>
</evidence>
<dbReference type="OrthoDB" id="420519at2759"/>
<keyword evidence="7 8" id="KW-0472">Membrane</keyword>
<keyword evidence="5 8" id="KW-0812">Transmembrane</keyword>
<evidence type="ECO:0000256" key="2">
    <source>
        <dbReference type="ARBA" id="ARBA00004651"/>
    </source>
</evidence>
<sequence>MYRLHRFEHIIPWRLVAKLPQVEVADVVVVSVAAVFASVLLGFVQLLSMLFVCKLFIVGALVLNCTAGLAASAYFYSEQQWNFMGLTLLYTAVILYVAWKVHRRVAFSIKIIQLCSRLLRKKSSIWAIYVGMLVLNTTLSLFYVFVFFCVASTLRADPDIQNEHQVYLVLIFAGLYLSEIFQNSVQVIVGALCAKWYFNSNASTLRTVYNTFGKCFGSICLGSLLASVVTLLKEVCLWMNPSDKLHRIAVLKPLWKLLEIALYLLDIAVRYFNEYAFAYMAIYSRGYVRSSFKMFRLYHVKGCDTLVNDCIIKVILRLYTVFSGLLGGLTAYGCLRLLDHPQYSSGNSSITWVLVVLSGVVAVQLSRMLSLIIDAYVHVLLICLVEHQDVLEWEHAQNEPAFRAIHPYLAPYPRKC</sequence>
<dbReference type="EMBL" id="KV454003">
    <property type="protein sequence ID" value="ODQ46889.1"/>
    <property type="molecule type" value="Genomic_DNA"/>
</dbReference>
<dbReference type="AlphaFoldDB" id="A0A1E3NL83"/>
<dbReference type="Proteomes" id="UP000094455">
    <property type="component" value="Unassembled WGS sequence"/>
</dbReference>
<feature type="transmembrane region" description="Helical" evidence="8">
    <location>
        <begin position="318"/>
        <end position="338"/>
    </location>
</feature>
<evidence type="ECO:0000256" key="3">
    <source>
        <dbReference type="ARBA" id="ARBA00007168"/>
    </source>
</evidence>
<organism evidence="9 10">
    <name type="scientific">Pichia membranifaciens NRRL Y-2026</name>
    <dbReference type="NCBI Taxonomy" id="763406"/>
    <lineage>
        <taxon>Eukaryota</taxon>
        <taxon>Fungi</taxon>
        <taxon>Dikarya</taxon>
        <taxon>Ascomycota</taxon>
        <taxon>Saccharomycotina</taxon>
        <taxon>Pichiomycetes</taxon>
        <taxon>Pichiales</taxon>
        <taxon>Pichiaceae</taxon>
        <taxon>Pichia</taxon>
    </lineage>
</organism>
<evidence type="ECO:0000313" key="10">
    <source>
        <dbReference type="Proteomes" id="UP000094455"/>
    </source>
</evidence>
<dbReference type="PANTHER" id="PTHR12385">
    <property type="entry name" value="CHOLINE TRANSPORTER-LIKE (SLC FAMILY 44)"/>
    <property type="match status" value="1"/>
</dbReference>
<dbReference type="GO" id="GO:0005886">
    <property type="term" value="C:plasma membrane"/>
    <property type="evidence" value="ECO:0007669"/>
    <property type="project" value="UniProtKB-SubCell"/>
</dbReference>
<feature type="transmembrane region" description="Helical" evidence="8">
    <location>
        <begin position="55"/>
        <end position="75"/>
    </location>
</feature>
<evidence type="ECO:0000256" key="1">
    <source>
        <dbReference type="ARBA" id="ARBA00002957"/>
    </source>
</evidence>
<keyword evidence="10" id="KW-1185">Reference proteome</keyword>
<protein>
    <recommendedName>
        <fullName evidence="4 8">Protein PNS1</fullName>
    </recommendedName>
</protein>
<dbReference type="RefSeq" id="XP_019018002.1">
    <property type="nucleotide sequence ID" value="XM_019163344.1"/>
</dbReference>
<feature type="transmembrane region" description="Helical" evidence="8">
    <location>
        <begin position="166"/>
        <end position="194"/>
    </location>
</feature>
<feature type="transmembrane region" description="Helical" evidence="8">
    <location>
        <begin position="260"/>
        <end position="283"/>
    </location>
</feature>
<feature type="transmembrane region" description="Helical" evidence="8">
    <location>
        <begin position="81"/>
        <end position="99"/>
    </location>
</feature>
<accession>A0A1E3NL83</accession>
<evidence type="ECO:0000256" key="4">
    <source>
        <dbReference type="ARBA" id="ARBA00015388"/>
    </source>
</evidence>
<dbReference type="PANTHER" id="PTHR12385:SF4">
    <property type="entry name" value="PROTEIN PNS1"/>
    <property type="match status" value="1"/>
</dbReference>
<evidence type="ECO:0000256" key="7">
    <source>
        <dbReference type="ARBA" id="ARBA00023136"/>
    </source>
</evidence>
<proteinExistence type="inferred from homology"/>
<dbReference type="GeneID" id="30180031"/>
<feature type="transmembrane region" description="Helical" evidence="8">
    <location>
        <begin position="215"/>
        <end position="240"/>
    </location>
</feature>
<comment type="function">
    <text evidence="1 8">Probably involved in transport through the plasma membrane.</text>
</comment>
<name>A0A1E3NL83_9ASCO</name>